<gene>
    <name evidence="2" type="ORF">SAMN06296036_108198</name>
</gene>
<dbReference type="AlphaFoldDB" id="A0A1Y6BYA6"/>
<organism evidence="2 3">
    <name type="scientific">Pseudobacteriovorax antillogorgiicola</name>
    <dbReference type="NCBI Taxonomy" id="1513793"/>
    <lineage>
        <taxon>Bacteria</taxon>
        <taxon>Pseudomonadati</taxon>
        <taxon>Bdellovibrionota</taxon>
        <taxon>Oligoflexia</taxon>
        <taxon>Oligoflexales</taxon>
        <taxon>Pseudobacteriovoracaceae</taxon>
        <taxon>Pseudobacteriovorax</taxon>
    </lineage>
</organism>
<evidence type="ECO:0000256" key="1">
    <source>
        <dbReference type="SAM" id="SignalP"/>
    </source>
</evidence>
<protein>
    <recommendedName>
        <fullName evidence="4">DUF4124 domain-containing protein</fullName>
    </recommendedName>
</protein>
<dbReference type="RefSeq" id="WP_132318760.1">
    <property type="nucleotide sequence ID" value="NZ_FWZT01000008.1"/>
</dbReference>
<keyword evidence="1" id="KW-0732">Signal</keyword>
<sequence>MTIKSFIASLAVSTALVASPGFAKKWCCQVDGKVHFVEGSKKKMCVKSKKAPSASSKPKSKHSKYFASCEQAGGTWMAKGKKTAQKK</sequence>
<evidence type="ECO:0008006" key="4">
    <source>
        <dbReference type="Google" id="ProtNLM"/>
    </source>
</evidence>
<evidence type="ECO:0000313" key="3">
    <source>
        <dbReference type="Proteomes" id="UP000192907"/>
    </source>
</evidence>
<feature type="chain" id="PRO_5012780145" description="DUF4124 domain-containing protein" evidence="1">
    <location>
        <begin position="24"/>
        <end position="87"/>
    </location>
</feature>
<evidence type="ECO:0000313" key="2">
    <source>
        <dbReference type="EMBL" id="SMF27150.1"/>
    </source>
</evidence>
<proteinExistence type="predicted"/>
<dbReference type="Proteomes" id="UP000192907">
    <property type="component" value="Unassembled WGS sequence"/>
</dbReference>
<name>A0A1Y6BYA6_9BACT</name>
<feature type="signal peptide" evidence="1">
    <location>
        <begin position="1"/>
        <end position="23"/>
    </location>
</feature>
<keyword evidence="3" id="KW-1185">Reference proteome</keyword>
<accession>A0A1Y6BYA6</accession>
<reference evidence="3" key="1">
    <citation type="submission" date="2017-04" db="EMBL/GenBank/DDBJ databases">
        <authorList>
            <person name="Varghese N."/>
            <person name="Submissions S."/>
        </authorList>
    </citation>
    <scope>NUCLEOTIDE SEQUENCE [LARGE SCALE GENOMIC DNA]</scope>
    <source>
        <strain evidence="3">RKEM611</strain>
    </source>
</reference>
<dbReference type="EMBL" id="FWZT01000008">
    <property type="protein sequence ID" value="SMF27150.1"/>
    <property type="molecule type" value="Genomic_DNA"/>
</dbReference>